<evidence type="ECO:0000256" key="1">
    <source>
        <dbReference type="ARBA" id="ARBA00004167"/>
    </source>
</evidence>
<keyword evidence="6" id="KW-0645">Protease</keyword>
<sequence>MPVDTGLKTFVFLIVMVVGGIVSSVLWSMSAPLGVLFAFATFILAWLLSSAIRMVTQWERAIVLQLGKFVGLRGPGLFFITPLVQNVSRVVDLRTITSTFKAEQSITADTVPVDVDAVLFWKVVDPEKAVLEVQEYSQAVGWAAQTALRDVIGRSTLADILSGRDKIDSVLRTIIDTKTEPWGVQVQSVEIRDVTIPAALQDAMSRQAQAERERQARIILGESETQVAAKFVEAARFYEQCPTALHLRAMNMLYEGMKDKGSMIIVPSSALETMNLGAINLAQMQNNINAGAPGAAPAAVAPHFSTSGDPSMGTPSGYLPGQI</sequence>
<keyword evidence="4" id="KW-1133">Transmembrane helix</keyword>
<proteinExistence type="inferred from homology"/>
<evidence type="ECO:0000256" key="2">
    <source>
        <dbReference type="ARBA" id="ARBA00008164"/>
    </source>
</evidence>
<dbReference type="InterPro" id="IPR001107">
    <property type="entry name" value="Band_7"/>
</dbReference>
<accession>A0A2S8SV20</accession>
<comment type="similarity">
    <text evidence="2">Belongs to the band 7/mec-2 family.</text>
</comment>
<dbReference type="InParanoid" id="A0A2S8SV20"/>
<dbReference type="AlphaFoldDB" id="A0A2S8SV20"/>
<organism evidence="6 7">
    <name type="scientific">Abditibacterium utsteinense</name>
    <dbReference type="NCBI Taxonomy" id="1960156"/>
    <lineage>
        <taxon>Bacteria</taxon>
        <taxon>Pseudomonadati</taxon>
        <taxon>Abditibacteriota</taxon>
        <taxon>Abditibacteriia</taxon>
        <taxon>Abditibacteriales</taxon>
        <taxon>Abditibacteriaceae</taxon>
        <taxon>Abditibacterium</taxon>
    </lineage>
</organism>
<dbReference type="GO" id="GO:0008233">
    <property type="term" value="F:peptidase activity"/>
    <property type="evidence" value="ECO:0007669"/>
    <property type="project" value="UniProtKB-KW"/>
</dbReference>
<comment type="subcellular location">
    <subcellularLocation>
        <location evidence="1">Membrane</location>
        <topology evidence="1">Single-pass membrane protein</topology>
    </subcellularLocation>
</comment>
<dbReference type="FunFam" id="3.30.479.30:FF:000004">
    <property type="entry name" value="Putative membrane protease family, stomatin"/>
    <property type="match status" value="1"/>
</dbReference>
<comment type="caution">
    <text evidence="6">The sequence shown here is derived from an EMBL/GenBank/DDBJ whole genome shotgun (WGS) entry which is preliminary data.</text>
</comment>
<feature type="transmembrane region" description="Helical" evidence="4">
    <location>
        <begin position="33"/>
        <end position="52"/>
    </location>
</feature>
<dbReference type="SUPFAM" id="SSF117892">
    <property type="entry name" value="Band 7/SPFH domain"/>
    <property type="match status" value="1"/>
</dbReference>
<dbReference type="PANTHER" id="PTHR10264">
    <property type="entry name" value="BAND 7 PROTEIN-RELATED"/>
    <property type="match status" value="1"/>
</dbReference>
<evidence type="ECO:0000256" key="3">
    <source>
        <dbReference type="SAM" id="MobiDB-lite"/>
    </source>
</evidence>
<protein>
    <submittedName>
        <fullName evidence="6">Regulator of protease activity HflC, stomatin/prohibitin superfamily</fullName>
    </submittedName>
</protein>
<dbReference type="Pfam" id="PF01145">
    <property type="entry name" value="Band_7"/>
    <property type="match status" value="1"/>
</dbReference>
<dbReference type="GO" id="GO:0005886">
    <property type="term" value="C:plasma membrane"/>
    <property type="evidence" value="ECO:0007669"/>
    <property type="project" value="InterPro"/>
</dbReference>
<dbReference type="InterPro" id="IPR036013">
    <property type="entry name" value="Band_7/SPFH_dom_sf"/>
</dbReference>
<keyword evidence="4" id="KW-0812">Transmembrane</keyword>
<reference evidence="6 7" key="1">
    <citation type="journal article" date="2018" name="Syst. Appl. Microbiol.">
        <title>Abditibacterium utsteinense sp. nov., the first cultivated member of candidate phylum FBP, isolated from ice-free Antarctic soil samples.</title>
        <authorList>
            <person name="Tahon G."/>
            <person name="Tytgat B."/>
            <person name="Lebbe L."/>
            <person name="Carlier A."/>
            <person name="Willems A."/>
        </authorList>
    </citation>
    <scope>NUCLEOTIDE SEQUENCE [LARGE SCALE GENOMIC DNA]</scope>
    <source>
        <strain evidence="6 7">LMG 29911</strain>
    </source>
</reference>
<dbReference type="EMBL" id="NIGF01000004">
    <property type="protein sequence ID" value="PQV64645.1"/>
    <property type="molecule type" value="Genomic_DNA"/>
</dbReference>
<dbReference type="Gene3D" id="3.30.479.30">
    <property type="entry name" value="Band 7 domain"/>
    <property type="match status" value="1"/>
</dbReference>
<feature type="transmembrane region" description="Helical" evidence="4">
    <location>
        <begin position="7"/>
        <end position="27"/>
    </location>
</feature>
<evidence type="ECO:0000256" key="4">
    <source>
        <dbReference type="SAM" id="Phobius"/>
    </source>
</evidence>
<dbReference type="InterPro" id="IPR001972">
    <property type="entry name" value="Stomatin_HflK_fam"/>
</dbReference>
<dbReference type="InterPro" id="IPR043202">
    <property type="entry name" value="Band-7_stomatin-like"/>
</dbReference>
<dbReference type="Proteomes" id="UP000237684">
    <property type="component" value="Unassembled WGS sequence"/>
</dbReference>
<keyword evidence="7" id="KW-1185">Reference proteome</keyword>
<name>A0A2S8SV20_9BACT</name>
<dbReference type="PANTHER" id="PTHR10264:SF19">
    <property type="entry name" value="AT06885P-RELATED"/>
    <property type="match status" value="1"/>
</dbReference>
<dbReference type="GO" id="GO:0006508">
    <property type="term" value="P:proteolysis"/>
    <property type="evidence" value="ECO:0007669"/>
    <property type="project" value="UniProtKB-KW"/>
</dbReference>
<evidence type="ECO:0000313" key="7">
    <source>
        <dbReference type="Proteomes" id="UP000237684"/>
    </source>
</evidence>
<dbReference type="GO" id="GO:0098552">
    <property type="term" value="C:side of membrane"/>
    <property type="evidence" value="ECO:0007669"/>
    <property type="project" value="UniProtKB-ARBA"/>
</dbReference>
<dbReference type="OrthoDB" id="9809197at2"/>
<evidence type="ECO:0000259" key="5">
    <source>
        <dbReference type="SMART" id="SM00244"/>
    </source>
</evidence>
<feature type="region of interest" description="Disordered" evidence="3">
    <location>
        <begin position="295"/>
        <end position="323"/>
    </location>
</feature>
<keyword evidence="4" id="KW-0472">Membrane</keyword>
<dbReference type="CDD" id="cd13775">
    <property type="entry name" value="SPFH_eoslipins_u3"/>
    <property type="match status" value="1"/>
</dbReference>
<dbReference type="PRINTS" id="PR00721">
    <property type="entry name" value="STOMATIN"/>
</dbReference>
<dbReference type="RefSeq" id="WP_105483022.1">
    <property type="nucleotide sequence ID" value="NZ_NIGF01000004.1"/>
</dbReference>
<keyword evidence="6" id="KW-0378">Hydrolase</keyword>
<dbReference type="Gene3D" id="6.10.250.2090">
    <property type="match status" value="1"/>
</dbReference>
<dbReference type="SMART" id="SM00244">
    <property type="entry name" value="PHB"/>
    <property type="match status" value="1"/>
</dbReference>
<gene>
    <name evidence="6" type="ORF">B1R32_104139</name>
</gene>
<feature type="domain" description="Band 7" evidence="5">
    <location>
        <begin position="50"/>
        <end position="208"/>
    </location>
</feature>
<evidence type="ECO:0000313" key="6">
    <source>
        <dbReference type="EMBL" id="PQV64645.1"/>
    </source>
</evidence>